<feature type="coiled-coil region" evidence="1">
    <location>
        <begin position="135"/>
        <end position="206"/>
    </location>
</feature>
<protein>
    <recommendedName>
        <fullName evidence="4">Viral A-type inclusion protein</fullName>
    </recommendedName>
</protein>
<evidence type="ECO:0008006" key="4">
    <source>
        <dbReference type="Google" id="ProtNLM"/>
    </source>
</evidence>
<keyword evidence="3" id="KW-1185">Reference proteome</keyword>
<accession>X6LRZ3</accession>
<sequence length="273" mass="31492">MEGQSEVTTQIDETERKKLEAFLVEHKVSSSEATAKAISIAGVTLEHLMGWREQDIELTLQKINKRTKRKAQEMCKEANIGWRSRADILKALNKIPESRVHKEFEAKIRPKPSTSQVIILHPTEHEKMNQIYEKLKQVSQKIGSVESQIIELEENSKKAKQGISDTCKSIIAAKKKELLDKSLKQLKKVQQQFKTKNEQITECINEPNIDINEKRQKLQQLLRDEVHKNIGGSVWNDNEKEADACINFQFANKKKKIDLVQMVDQLLKQQMII</sequence>
<proteinExistence type="predicted"/>
<dbReference type="EMBL" id="ASPP01029433">
    <property type="protein sequence ID" value="ETO04379.1"/>
    <property type="molecule type" value="Genomic_DNA"/>
</dbReference>
<gene>
    <name evidence="2" type="ORF">RFI_33020</name>
</gene>
<name>X6LRZ3_RETFI</name>
<feature type="non-terminal residue" evidence="2">
    <location>
        <position position="273"/>
    </location>
</feature>
<reference evidence="2 3" key="1">
    <citation type="journal article" date="2013" name="Curr. Biol.">
        <title>The Genome of the Foraminiferan Reticulomyxa filosa.</title>
        <authorList>
            <person name="Glockner G."/>
            <person name="Hulsmann N."/>
            <person name="Schleicher M."/>
            <person name="Noegel A.A."/>
            <person name="Eichinger L."/>
            <person name="Gallinger C."/>
            <person name="Pawlowski J."/>
            <person name="Sierra R."/>
            <person name="Euteneuer U."/>
            <person name="Pillet L."/>
            <person name="Moustafa A."/>
            <person name="Platzer M."/>
            <person name="Groth M."/>
            <person name="Szafranski K."/>
            <person name="Schliwa M."/>
        </authorList>
    </citation>
    <scope>NUCLEOTIDE SEQUENCE [LARGE SCALE GENOMIC DNA]</scope>
</reference>
<evidence type="ECO:0000313" key="2">
    <source>
        <dbReference type="EMBL" id="ETO04379.1"/>
    </source>
</evidence>
<dbReference type="AlphaFoldDB" id="X6LRZ3"/>
<evidence type="ECO:0000256" key="1">
    <source>
        <dbReference type="SAM" id="Coils"/>
    </source>
</evidence>
<evidence type="ECO:0000313" key="3">
    <source>
        <dbReference type="Proteomes" id="UP000023152"/>
    </source>
</evidence>
<organism evidence="2 3">
    <name type="scientific">Reticulomyxa filosa</name>
    <dbReference type="NCBI Taxonomy" id="46433"/>
    <lineage>
        <taxon>Eukaryota</taxon>
        <taxon>Sar</taxon>
        <taxon>Rhizaria</taxon>
        <taxon>Retaria</taxon>
        <taxon>Foraminifera</taxon>
        <taxon>Monothalamids</taxon>
        <taxon>Reticulomyxidae</taxon>
        <taxon>Reticulomyxa</taxon>
    </lineage>
</organism>
<comment type="caution">
    <text evidence="2">The sequence shown here is derived from an EMBL/GenBank/DDBJ whole genome shotgun (WGS) entry which is preliminary data.</text>
</comment>
<dbReference type="Proteomes" id="UP000023152">
    <property type="component" value="Unassembled WGS sequence"/>
</dbReference>
<keyword evidence="1" id="KW-0175">Coiled coil</keyword>